<evidence type="ECO:0000256" key="1">
    <source>
        <dbReference type="SAM" id="MobiDB-lite"/>
    </source>
</evidence>
<protein>
    <submittedName>
        <fullName evidence="2">Uncharacterized protein</fullName>
    </submittedName>
</protein>
<feature type="compositionally biased region" description="Basic and acidic residues" evidence="1">
    <location>
        <begin position="19"/>
        <end position="29"/>
    </location>
</feature>
<dbReference type="AlphaFoldDB" id="A0A4Y2UNK7"/>
<dbReference type="EMBL" id="BGPR01038574">
    <property type="protein sequence ID" value="GBO14448.1"/>
    <property type="molecule type" value="Genomic_DNA"/>
</dbReference>
<feature type="non-terminal residue" evidence="2">
    <location>
        <position position="45"/>
    </location>
</feature>
<keyword evidence="3" id="KW-1185">Reference proteome</keyword>
<gene>
    <name evidence="2" type="ORF">AVEN_215928_1</name>
</gene>
<evidence type="ECO:0000313" key="2">
    <source>
        <dbReference type="EMBL" id="GBO14448.1"/>
    </source>
</evidence>
<dbReference type="Proteomes" id="UP000499080">
    <property type="component" value="Unassembled WGS sequence"/>
</dbReference>
<comment type="caution">
    <text evidence="2">The sequence shown here is derived from an EMBL/GenBank/DDBJ whole genome shotgun (WGS) entry which is preliminary data.</text>
</comment>
<accession>A0A4Y2UNK7</accession>
<proteinExistence type="predicted"/>
<sequence>MRLTFGRVFLSLSSSALCPEKEEVGRPQREGAGGGGASVATGPQE</sequence>
<reference evidence="2 3" key="1">
    <citation type="journal article" date="2019" name="Sci. Rep.">
        <title>Orb-weaving spider Araneus ventricosus genome elucidates the spidroin gene catalogue.</title>
        <authorList>
            <person name="Kono N."/>
            <person name="Nakamura H."/>
            <person name="Ohtoshi R."/>
            <person name="Moran D.A.P."/>
            <person name="Shinohara A."/>
            <person name="Yoshida Y."/>
            <person name="Fujiwara M."/>
            <person name="Mori M."/>
            <person name="Tomita M."/>
            <person name="Arakawa K."/>
        </authorList>
    </citation>
    <scope>NUCLEOTIDE SEQUENCE [LARGE SCALE GENOMIC DNA]</scope>
</reference>
<evidence type="ECO:0000313" key="3">
    <source>
        <dbReference type="Proteomes" id="UP000499080"/>
    </source>
</evidence>
<feature type="region of interest" description="Disordered" evidence="1">
    <location>
        <begin position="18"/>
        <end position="45"/>
    </location>
</feature>
<name>A0A4Y2UNK7_ARAVE</name>
<organism evidence="2 3">
    <name type="scientific">Araneus ventricosus</name>
    <name type="common">Orbweaver spider</name>
    <name type="synonym">Epeira ventricosa</name>
    <dbReference type="NCBI Taxonomy" id="182803"/>
    <lineage>
        <taxon>Eukaryota</taxon>
        <taxon>Metazoa</taxon>
        <taxon>Ecdysozoa</taxon>
        <taxon>Arthropoda</taxon>
        <taxon>Chelicerata</taxon>
        <taxon>Arachnida</taxon>
        <taxon>Araneae</taxon>
        <taxon>Araneomorphae</taxon>
        <taxon>Entelegynae</taxon>
        <taxon>Araneoidea</taxon>
        <taxon>Araneidae</taxon>
        <taxon>Araneus</taxon>
    </lineage>
</organism>